<keyword evidence="6" id="KW-0472">Membrane</keyword>
<reference evidence="9 10" key="1">
    <citation type="submission" date="2017-04" db="EMBL/GenBank/DDBJ databases">
        <title>Complete genome sequence of Flavobacterium kingsejong AJ004.</title>
        <authorList>
            <person name="Lee P.C."/>
        </authorList>
    </citation>
    <scope>NUCLEOTIDE SEQUENCE [LARGE SCALE GENOMIC DNA]</scope>
    <source>
        <strain evidence="9 10">AJ004</strain>
    </source>
</reference>
<dbReference type="InterPro" id="IPR003661">
    <property type="entry name" value="HisK_dim/P_dom"/>
</dbReference>
<protein>
    <recommendedName>
        <fullName evidence="2">histidine kinase</fullName>
        <ecNumber evidence="2">2.7.13.3</ecNumber>
    </recommendedName>
</protein>
<keyword evidence="4" id="KW-0808">Transferase</keyword>
<dbReference type="InterPro" id="IPR004358">
    <property type="entry name" value="Sig_transdc_His_kin-like_C"/>
</dbReference>
<dbReference type="InterPro" id="IPR013655">
    <property type="entry name" value="PAS_fold_3"/>
</dbReference>
<dbReference type="AlphaFoldDB" id="A0A2S1LTM7"/>
<keyword evidence="10" id="KW-1185">Reference proteome</keyword>
<dbReference type="EMBL" id="CP020919">
    <property type="protein sequence ID" value="AWG27032.1"/>
    <property type="molecule type" value="Genomic_DNA"/>
</dbReference>
<dbReference type="InterPro" id="IPR052162">
    <property type="entry name" value="Sensor_kinase/Photoreceptor"/>
</dbReference>
<dbReference type="PANTHER" id="PTHR43304">
    <property type="entry name" value="PHYTOCHROME-LIKE PROTEIN CPH1"/>
    <property type="match status" value="1"/>
</dbReference>
<evidence type="ECO:0000313" key="9">
    <source>
        <dbReference type="EMBL" id="AWG27032.1"/>
    </source>
</evidence>
<proteinExistence type="predicted"/>
<dbReference type="SUPFAM" id="SSF55874">
    <property type="entry name" value="ATPase domain of HSP90 chaperone/DNA topoisomerase II/histidine kinase"/>
    <property type="match status" value="1"/>
</dbReference>
<dbReference type="EC" id="2.7.13.3" evidence="2"/>
<dbReference type="CDD" id="cd19410">
    <property type="entry name" value="HK9-like_sensor"/>
    <property type="match status" value="1"/>
</dbReference>
<keyword evidence="6" id="KW-1133">Transmembrane helix</keyword>
<dbReference type="PROSITE" id="PS50113">
    <property type="entry name" value="PAC"/>
    <property type="match status" value="1"/>
</dbReference>
<dbReference type="Gene3D" id="3.30.565.10">
    <property type="entry name" value="Histidine kinase-like ATPase, C-terminal domain"/>
    <property type="match status" value="1"/>
</dbReference>
<evidence type="ECO:0000256" key="5">
    <source>
        <dbReference type="ARBA" id="ARBA00022777"/>
    </source>
</evidence>
<dbReference type="InterPro" id="IPR000014">
    <property type="entry name" value="PAS"/>
</dbReference>
<dbReference type="InterPro" id="IPR007891">
    <property type="entry name" value="CHASE3"/>
</dbReference>
<dbReference type="Pfam" id="PF08447">
    <property type="entry name" value="PAS_3"/>
    <property type="match status" value="1"/>
</dbReference>
<feature type="transmembrane region" description="Helical" evidence="6">
    <location>
        <begin position="12"/>
        <end position="31"/>
    </location>
</feature>
<dbReference type="GO" id="GO:0000155">
    <property type="term" value="F:phosphorelay sensor kinase activity"/>
    <property type="evidence" value="ECO:0007669"/>
    <property type="project" value="InterPro"/>
</dbReference>
<evidence type="ECO:0000256" key="6">
    <source>
        <dbReference type="SAM" id="Phobius"/>
    </source>
</evidence>
<organism evidence="9 10">
    <name type="scientific">Flavobacterium kingsejongi</name>
    <dbReference type="NCBI Taxonomy" id="1678728"/>
    <lineage>
        <taxon>Bacteria</taxon>
        <taxon>Pseudomonadati</taxon>
        <taxon>Bacteroidota</taxon>
        <taxon>Flavobacteriia</taxon>
        <taxon>Flavobacteriales</taxon>
        <taxon>Flavobacteriaceae</taxon>
        <taxon>Flavobacterium</taxon>
    </lineage>
</organism>
<keyword evidence="5" id="KW-0418">Kinase</keyword>
<dbReference type="Pfam" id="PF02518">
    <property type="entry name" value="HATPase_c"/>
    <property type="match status" value="1"/>
</dbReference>
<evidence type="ECO:0000256" key="4">
    <source>
        <dbReference type="ARBA" id="ARBA00022679"/>
    </source>
</evidence>
<feature type="transmembrane region" description="Helical" evidence="6">
    <location>
        <begin position="188"/>
        <end position="208"/>
    </location>
</feature>
<evidence type="ECO:0000256" key="2">
    <source>
        <dbReference type="ARBA" id="ARBA00012438"/>
    </source>
</evidence>
<dbReference type="CDD" id="cd00082">
    <property type="entry name" value="HisKA"/>
    <property type="match status" value="1"/>
</dbReference>
<dbReference type="PANTHER" id="PTHR43304:SF1">
    <property type="entry name" value="PAC DOMAIN-CONTAINING PROTEIN"/>
    <property type="match status" value="1"/>
</dbReference>
<dbReference type="InterPro" id="IPR005467">
    <property type="entry name" value="His_kinase_dom"/>
</dbReference>
<dbReference type="Gene3D" id="2.10.70.100">
    <property type="match status" value="1"/>
</dbReference>
<dbReference type="Gene3D" id="3.30.450.20">
    <property type="entry name" value="PAS domain"/>
    <property type="match status" value="1"/>
</dbReference>
<evidence type="ECO:0000256" key="1">
    <source>
        <dbReference type="ARBA" id="ARBA00000085"/>
    </source>
</evidence>
<dbReference type="Pfam" id="PF00512">
    <property type="entry name" value="HisKA"/>
    <property type="match status" value="1"/>
</dbReference>
<dbReference type="InterPro" id="IPR000700">
    <property type="entry name" value="PAS-assoc_C"/>
</dbReference>
<feature type="domain" description="PAC" evidence="8">
    <location>
        <begin position="300"/>
        <end position="351"/>
    </location>
</feature>
<dbReference type="Proteomes" id="UP000244677">
    <property type="component" value="Chromosome"/>
</dbReference>
<evidence type="ECO:0000259" key="7">
    <source>
        <dbReference type="PROSITE" id="PS50109"/>
    </source>
</evidence>
<gene>
    <name evidence="9" type="ORF">FK004_18235</name>
</gene>
<evidence type="ECO:0000313" key="10">
    <source>
        <dbReference type="Proteomes" id="UP000244677"/>
    </source>
</evidence>
<keyword evidence="3" id="KW-0597">Phosphoprotein</keyword>
<evidence type="ECO:0000256" key="3">
    <source>
        <dbReference type="ARBA" id="ARBA00022553"/>
    </source>
</evidence>
<dbReference type="SMART" id="SM00387">
    <property type="entry name" value="HATPase_c"/>
    <property type="match status" value="1"/>
</dbReference>
<dbReference type="NCBIfam" id="TIGR00229">
    <property type="entry name" value="sensory_box"/>
    <property type="match status" value="1"/>
</dbReference>
<dbReference type="InterPro" id="IPR036097">
    <property type="entry name" value="HisK_dim/P_sf"/>
</dbReference>
<comment type="catalytic activity">
    <reaction evidence="1">
        <text>ATP + protein L-histidine = ADP + protein N-phospho-L-histidine.</text>
        <dbReference type="EC" id="2.7.13.3"/>
    </reaction>
</comment>
<dbReference type="InterPro" id="IPR003594">
    <property type="entry name" value="HATPase_dom"/>
</dbReference>
<dbReference type="CDD" id="cd00130">
    <property type="entry name" value="PAS"/>
    <property type="match status" value="1"/>
</dbReference>
<sequence>MKIIPAFKSSIFYIILFAISVFVIFFIAGVSNKQIQSLNKSQELIINSHKVHIQLEQLVSTIKDAETGQRGYILTHDNDFLQAYNGSRIKINQSLENLHTIFSEHPQRLENLDKLKALIDKHYVLLLQGIEVSNAPNYDASTLRDKMIMGKNVMDSIRTQTNKMINVEMKQLLKYEKDHRQELNLTPITSLFVVLFSLVVFLFSFYRINSDLKRFKRLNQKLTLVNNAFEHAESIASISHWERDLSTDKITFSDNYYRLIGYQPQEFDINIEKYMEFVHPDDLDKFKRDRTRHQKDEKNKSIYYRIIRKDGEIRFFKSTAKIITDIHGKRMIVGVTCDVTKSHKNTVGLEEKNRELEIKNTELSSFNHVASHDLQEPLRKIQMFISRIKDKDFSNLSESGQDYFLKIQNSSNRMQILIQDLLMYSRASKGEMITENINLNLLLENAKYELAQLIDDTNAVIVSEDLPTISVVPFQFQQVLINLINNSLKYSKLEETPVVTIKASIIDSKDYPEITVKKHKLYHKIVVTDNGIGFDQAYADKIFVLFHRLHSKSEYSGTGIGLAICKKIIENHQGFISASSIPDVGTTFTIFLPK</sequence>
<dbReference type="PRINTS" id="PR00344">
    <property type="entry name" value="BCTRLSENSOR"/>
</dbReference>
<accession>A0A2S1LTM7</accession>
<dbReference type="InterPro" id="IPR035965">
    <property type="entry name" value="PAS-like_dom_sf"/>
</dbReference>
<name>A0A2S1LTM7_9FLAO</name>
<dbReference type="Gene3D" id="1.10.287.130">
    <property type="match status" value="1"/>
</dbReference>
<dbReference type="Pfam" id="PF05227">
    <property type="entry name" value="CHASE3"/>
    <property type="match status" value="1"/>
</dbReference>
<dbReference type="KEGG" id="fki:FK004_18235"/>
<dbReference type="RefSeq" id="WP_108738526.1">
    <property type="nucleotide sequence ID" value="NZ_CP020919.1"/>
</dbReference>
<dbReference type="OrthoDB" id="9124519at2"/>
<dbReference type="PROSITE" id="PS50109">
    <property type="entry name" value="HIS_KIN"/>
    <property type="match status" value="1"/>
</dbReference>
<evidence type="ECO:0000259" key="8">
    <source>
        <dbReference type="PROSITE" id="PS50113"/>
    </source>
</evidence>
<dbReference type="SUPFAM" id="SSF55785">
    <property type="entry name" value="PYP-like sensor domain (PAS domain)"/>
    <property type="match status" value="1"/>
</dbReference>
<keyword evidence="6" id="KW-0812">Transmembrane</keyword>
<dbReference type="SUPFAM" id="SSF47384">
    <property type="entry name" value="Homodimeric domain of signal transducing histidine kinase"/>
    <property type="match status" value="1"/>
</dbReference>
<dbReference type="SMART" id="SM00388">
    <property type="entry name" value="HisKA"/>
    <property type="match status" value="1"/>
</dbReference>
<dbReference type="InterPro" id="IPR036890">
    <property type="entry name" value="HATPase_C_sf"/>
</dbReference>
<feature type="domain" description="Histidine kinase" evidence="7">
    <location>
        <begin position="369"/>
        <end position="594"/>
    </location>
</feature>